<evidence type="ECO:0000256" key="4">
    <source>
        <dbReference type="RuleBase" id="RU361235"/>
    </source>
</evidence>
<dbReference type="Gene3D" id="3.40.50.1820">
    <property type="entry name" value="alpha/beta hydrolase"/>
    <property type="match status" value="1"/>
</dbReference>
<comment type="caution">
    <text evidence="6">The sequence shown here is derived from an EMBL/GenBank/DDBJ whole genome shotgun (WGS) entry which is preliminary data.</text>
</comment>
<dbReference type="InterPro" id="IPR029058">
    <property type="entry name" value="AB_hydrolase_fold"/>
</dbReference>
<dbReference type="PANTHER" id="PTHR11559">
    <property type="entry name" value="CARBOXYLESTERASE"/>
    <property type="match status" value="1"/>
</dbReference>
<feature type="chain" id="PRO_5043100863" description="Carboxylic ester hydrolase" evidence="4">
    <location>
        <begin position="17"/>
        <end position="556"/>
    </location>
</feature>
<dbReference type="EC" id="3.1.1.-" evidence="4"/>
<dbReference type="InterPro" id="IPR019826">
    <property type="entry name" value="Carboxylesterase_B_AS"/>
</dbReference>
<dbReference type="EMBL" id="BTSY01000005">
    <property type="protein sequence ID" value="GMT28930.1"/>
    <property type="molecule type" value="Genomic_DNA"/>
</dbReference>
<evidence type="ECO:0000256" key="2">
    <source>
        <dbReference type="ARBA" id="ARBA00022487"/>
    </source>
</evidence>
<keyword evidence="2" id="KW-0719">Serine esterase</keyword>
<evidence type="ECO:0000256" key="3">
    <source>
        <dbReference type="ARBA" id="ARBA00022801"/>
    </source>
</evidence>
<keyword evidence="7" id="KW-1185">Reference proteome</keyword>
<name>A0AAV5WE68_9BILA</name>
<dbReference type="Proteomes" id="UP001432322">
    <property type="component" value="Unassembled WGS sequence"/>
</dbReference>
<protein>
    <recommendedName>
        <fullName evidence="4">Carboxylic ester hydrolase</fullName>
        <ecNumber evidence="4">3.1.1.-</ecNumber>
    </recommendedName>
</protein>
<gene>
    <name evidence="6" type="ORF">PFISCL1PPCAC_20227</name>
</gene>
<comment type="similarity">
    <text evidence="1 4">Belongs to the type-B carboxylesterase/lipase family.</text>
</comment>
<evidence type="ECO:0000313" key="7">
    <source>
        <dbReference type="Proteomes" id="UP001432322"/>
    </source>
</evidence>
<accession>A0AAV5WE68</accession>
<proteinExistence type="inferred from homology"/>
<dbReference type="InterPro" id="IPR050309">
    <property type="entry name" value="Type-B_Carboxylest/Lipase"/>
</dbReference>
<evidence type="ECO:0000259" key="5">
    <source>
        <dbReference type="Pfam" id="PF00135"/>
    </source>
</evidence>
<dbReference type="GO" id="GO:0052689">
    <property type="term" value="F:carboxylic ester hydrolase activity"/>
    <property type="evidence" value="ECO:0007669"/>
    <property type="project" value="UniProtKB-KW"/>
</dbReference>
<dbReference type="SUPFAM" id="SSF53474">
    <property type="entry name" value="alpha/beta-Hydrolases"/>
    <property type="match status" value="1"/>
</dbReference>
<feature type="signal peptide" evidence="4">
    <location>
        <begin position="1"/>
        <end position="16"/>
    </location>
</feature>
<dbReference type="AlphaFoldDB" id="A0AAV5WE68"/>
<feature type="domain" description="Carboxylesterase type B" evidence="5">
    <location>
        <begin position="21"/>
        <end position="535"/>
    </location>
</feature>
<dbReference type="Pfam" id="PF00135">
    <property type="entry name" value="COesterase"/>
    <property type="match status" value="1"/>
</dbReference>
<sequence>SRMLFVVCLIVPSILAFPPVSIHTPRGQINGFQASYSPTEYTSHSSNGFVFLGIPYVVPPIGKRRFTRPLPLHSYGTEALNATKYRPACPQPVYGELDRSEDCLHVNVMTPSITPFRLFPVMVFIHGGSLSSGSARNLSYEGAIRNFVRHGVVVVTIQYRIGLLGFFNTGTDDFPGNLGMLDQVEALRWAQSEIVHFGGDPNRVTLFGYSAGAASISAHTYSSMSRGLFHSVILQSGSVLTCFDGALGSTDLSPIYAQKLCNFTSVDWKAGNFSRLHTCLDTIDLSIVNQMEKPNFLGWKIIQDPFFFPSTPQKLAPFRSNIPVLIGSMQDEFAYFLFSLKQLYGSQFPSSNRLLPFLAPLLFQNATQVDTLLPLITSKYAPTAISENADTAWLKANSDAITGGAFVAPMQKDIREWMQNGNFHIFIYEMTVSSHLQGFHSLGIWNPAVHTGEMPYVTGDSRVWEESIRDNRSTPFDFALMEWMGQAWTNFAISGIPDAAWSPVSPLSAYLPYLEISSTGLRMRPDYRSDDDWFWNVQIPKVVGDLPAEKMFIFHR</sequence>
<keyword evidence="4" id="KW-0732">Signal</keyword>
<feature type="non-terminal residue" evidence="6">
    <location>
        <position position="1"/>
    </location>
</feature>
<organism evidence="6 7">
    <name type="scientific">Pristionchus fissidentatus</name>
    <dbReference type="NCBI Taxonomy" id="1538716"/>
    <lineage>
        <taxon>Eukaryota</taxon>
        <taxon>Metazoa</taxon>
        <taxon>Ecdysozoa</taxon>
        <taxon>Nematoda</taxon>
        <taxon>Chromadorea</taxon>
        <taxon>Rhabditida</taxon>
        <taxon>Rhabditina</taxon>
        <taxon>Diplogasteromorpha</taxon>
        <taxon>Diplogasteroidea</taxon>
        <taxon>Neodiplogasteridae</taxon>
        <taxon>Pristionchus</taxon>
    </lineage>
</organism>
<evidence type="ECO:0000256" key="1">
    <source>
        <dbReference type="ARBA" id="ARBA00005964"/>
    </source>
</evidence>
<evidence type="ECO:0000313" key="6">
    <source>
        <dbReference type="EMBL" id="GMT28930.1"/>
    </source>
</evidence>
<dbReference type="PROSITE" id="PS00122">
    <property type="entry name" value="CARBOXYLESTERASE_B_1"/>
    <property type="match status" value="1"/>
</dbReference>
<dbReference type="InterPro" id="IPR002018">
    <property type="entry name" value="CarbesteraseB"/>
</dbReference>
<keyword evidence="3 4" id="KW-0378">Hydrolase</keyword>
<reference evidence="6" key="1">
    <citation type="submission" date="2023-10" db="EMBL/GenBank/DDBJ databases">
        <title>Genome assembly of Pristionchus species.</title>
        <authorList>
            <person name="Yoshida K."/>
            <person name="Sommer R.J."/>
        </authorList>
    </citation>
    <scope>NUCLEOTIDE SEQUENCE</scope>
    <source>
        <strain evidence="6">RS5133</strain>
    </source>
</reference>